<accession>A0A9Q8PEQ8</accession>
<dbReference type="InterPro" id="IPR012349">
    <property type="entry name" value="Split_barrel_FMN-bd"/>
</dbReference>
<proteinExistence type="predicted"/>
<dbReference type="PANTHER" id="PTHR28243:SF1">
    <property type="entry name" value="PYRIDOXAMINE 5'-PHOSPHATE OXIDASE ALR4036 FAMILY FMN-BINDING DOMAIN-CONTAINING PROTEIN"/>
    <property type="match status" value="1"/>
</dbReference>
<dbReference type="Pfam" id="PF12766">
    <property type="entry name" value="Pyridox_oxase_2"/>
    <property type="match status" value="1"/>
</dbReference>
<dbReference type="EMBL" id="CP090170">
    <property type="protein sequence ID" value="UJO21141.1"/>
    <property type="molecule type" value="Genomic_DNA"/>
</dbReference>
<dbReference type="AlphaFoldDB" id="A0A9Q8PEQ8"/>
<dbReference type="RefSeq" id="XP_047765507.1">
    <property type="nucleotide sequence ID" value="XM_047910287.1"/>
</dbReference>
<dbReference type="OMA" id="DCPTFTT"/>
<dbReference type="Proteomes" id="UP000756132">
    <property type="component" value="Chromosome 8"/>
</dbReference>
<reference evidence="2" key="2">
    <citation type="journal article" date="2022" name="Microb. Genom.">
        <title>A chromosome-scale genome assembly of the tomato pathogen Cladosporium fulvum reveals a compartmentalized genome architecture and the presence of a dispensable chromosome.</title>
        <authorList>
            <person name="Zaccaron A.Z."/>
            <person name="Chen L.H."/>
            <person name="Samaras A."/>
            <person name="Stergiopoulos I."/>
        </authorList>
    </citation>
    <scope>NUCLEOTIDE SEQUENCE</scope>
    <source>
        <strain evidence="2">Race5_Kim</strain>
    </source>
</reference>
<gene>
    <name evidence="2" type="ORF">CLAFUR5_11139</name>
</gene>
<keyword evidence="3" id="KW-1185">Reference proteome</keyword>
<dbReference type="InterPro" id="IPR024624">
    <property type="entry name" value="Pyridox_Oxase_Alr4036_FMN-bd"/>
</dbReference>
<evidence type="ECO:0000313" key="3">
    <source>
        <dbReference type="Proteomes" id="UP000756132"/>
    </source>
</evidence>
<sequence>MAATSSTDGPALAPWRKQFEEHLGKMDSPEFVFSSLHPASNKDSPVPYVPRARFCIHRGFWSELPENKHNDAPKNERVFESDMPTFTTDVRMQKTFELFNSSSGHADREELVQGSGGGGPVEAVYWAKEVMVQWRIKGEAFIIGNDIEGDSDQSKESSGVRTVKSELGSRMRVVKEDGRDNWSWKTELTGHFGNISPGMRGSFKAPPPGQPVNKPYDDKNLKQGEKVEDFHDPVARKNFRVCVIKPEEVESVDLSDPMSSRRQVYKFDDKTQSWSHEECWP</sequence>
<dbReference type="GO" id="GO:0010181">
    <property type="term" value="F:FMN binding"/>
    <property type="evidence" value="ECO:0007669"/>
    <property type="project" value="InterPro"/>
</dbReference>
<dbReference type="GeneID" id="71991017"/>
<protein>
    <recommendedName>
        <fullName evidence="1">Pyridoxamine 5'-phosphate oxidase Alr4036 family FMN-binding domain-containing protein</fullName>
    </recommendedName>
</protein>
<evidence type="ECO:0000259" key="1">
    <source>
        <dbReference type="Pfam" id="PF12766"/>
    </source>
</evidence>
<dbReference type="PANTHER" id="PTHR28243">
    <property type="entry name" value="AGL049CP"/>
    <property type="match status" value="1"/>
</dbReference>
<dbReference type="Gene3D" id="2.30.110.10">
    <property type="entry name" value="Electron Transport, Fmn-binding Protein, Chain A"/>
    <property type="match status" value="1"/>
</dbReference>
<dbReference type="OrthoDB" id="5394411at2759"/>
<evidence type="ECO:0000313" key="2">
    <source>
        <dbReference type="EMBL" id="UJO21141.1"/>
    </source>
</evidence>
<organism evidence="2 3">
    <name type="scientific">Passalora fulva</name>
    <name type="common">Tomato leaf mold</name>
    <name type="synonym">Cladosporium fulvum</name>
    <dbReference type="NCBI Taxonomy" id="5499"/>
    <lineage>
        <taxon>Eukaryota</taxon>
        <taxon>Fungi</taxon>
        <taxon>Dikarya</taxon>
        <taxon>Ascomycota</taxon>
        <taxon>Pezizomycotina</taxon>
        <taxon>Dothideomycetes</taxon>
        <taxon>Dothideomycetidae</taxon>
        <taxon>Mycosphaerellales</taxon>
        <taxon>Mycosphaerellaceae</taxon>
        <taxon>Fulvia</taxon>
    </lineage>
</organism>
<feature type="domain" description="Pyridoxamine 5'-phosphate oxidase Alr4036 family FMN-binding" evidence="1">
    <location>
        <begin position="13"/>
        <end position="143"/>
    </location>
</feature>
<reference evidence="2" key="1">
    <citation type="submission" date="2021-12" db="EMBL/GenBank/DDBJ databases">
        <authorList>
            <person name="Zaccaron A."/>
            <person name="Stergiopoulos I."/>
        </authorList>
    </citation>
    <scope>NUCLEOTIDE SEQUENCE</scope>
    <source>
        <strain evidence="2">Race5_Kim</strain>
    </source>
</reference>
<dbReference type="KEGG" id="ffu:CLAFUR5_11139"/>
<name>A0A9Q8PEQ8_PASFU</name>
<dbReference type="SUPFAM" id="SSF50475">
    <property type="entry name" value="FMN-binding split barrel"/>
    <property type="match status" value="1"/>
</dbReference>